<dbReference type="InterPro" id="IPR020846">
    <property type="entry name" value="MFS_dom"/>
</dbReference>
<dbReference type="SUPFAM" id="SSF103473">
    <property type="entry name" value="MFS general substrate transporter"/>
    <property type="match status" value="1"/>
</dbReference>
<comment type="caution">
    <text evidence="8">The sequence shown here is derived from an EMBL/GenBank/DDBJ whole genome shotgun (WGS) entry which is preliminary data.</text>
</comment>
<dbReference type="InterPro" id="IPR050360">
    <property type="entry name" value="MFS_Sugar_Transporters"/>
</dbReference>
<comment type="subcellular location">
    <subcellularLocation>
        <location evidence="1">Membrane</location>
        <topology evidence="1">Multi-pass membrane protein</topology>
    </subcellularLocation>
</comment>
<comment type="similarity">
    <text evidence="2">Belongs to the major facilitator superfamily. Sugar transporter (TC 2.A.1.1) family.</text>
</comment>
<dbReference type="InterPro" id="IPR036259">
    <property type="entry name" value="MFS_trans_sf"/>
</dbReference>
<feature type="transmembrane region" description="Helical" evidence="6">
    <location>
        <begin position="305"/>
        <end position="338"/>
    </location>
</feature>
<proteinExistence type="inferred from homology"/>
<evidence type="ECO:0000256" key="2">
    <source>
        <dbReference type="ARBA" id="ARBA00010992"/>
    </source>
</evidence>
<dbReference type="GO" id="GO:0005351">
    <property type="term" value="F:carbohydrate:proton symporter activity"/>
    <property type="evidence" value="ECO:0007669"/>
    <property type="project" value="TreeGrafter"/>
</dbReference>
<dbReference type="AlphaFoldDB" id="A0A8T3UQK9"/>
<gene>
    <name evidence="8" type="ORF">IHE50_00525</name>
</gene>
<keyword evidence="5 6" id="KW-0472">Membrane</keyword>
<evidence type="ECO:0000256" key="5">
    <source>
        <dbReference type="ARBA" id="ARBA00023136"/>
    </source>
</evidence>
<feature type="transmembrane region" description="Helical" evidence="6">
    <location>
        <begin position="62"/>
        <end position="82"/>
    </location>
</feature>
<dbReference type="InterPro" id="IPR003663">
    <property type="entry name" value="Sugar/inositol_transpt"/>
</dbReference>
<name>A0A8T3UQK9_9ARCH</name>
<dbReference type="PROSITE" id="PS50850">
    <property type="entry name" value="MFS"/>
    <property type="match status" value="1"/>
</dbReference>
<evidence type="ECO:0000313" key="8">
    <source>
        <dbReference type="EMBL" id="MBE5727891.1"/>
    </source>
</evidence>
<evidence type="ECO:0000256" key="3">
    <source>
        <dbReference type="ARBA" id="ARBA00022692"/>
    </source>
</evidence>
<evidence type="ECO:0000259" key="7">
    <source>
        <dbReference type="PROSITE" id="PS50850"/>
    </source>
</evidence>
<protein>
    <submittedName>
        <fullName evidence="8">MFS transporter</fullName>
    </submittedName>
</protein>
<keyword evidence="4 6" id="KW-1133">Transmembrane helix</keyword>
<feature type="transmembrane region" description="Helical" evidence="6">
    <location>
        <begin position="121"/>
        <end position="144"/>
    </location>
</feature>
<organism evidence="8 9">
    <name type="scientific">Candidatus Acidifodinimicrobium mancum</name>
    <dbReference type="NCBI Taxonomy" id="2898728"/>
    <lineage>
        <taxon>Archaea</taxon>
        <taxon>Candidatus Parvarchaeota</taxon>
        <taxon>Candidatus Acidifodinimicrobiaceae</taxon>
        <taxon>Candidatus Acidifodinimicrobium</taxon>
    </lineage>
</organism>
<feature type="domain" description="Major facilitator superfamily (MFS) profile" evidence="7">
    <location>
        <begin position="1"/>
        <end position="421"/>
    </location>
</feature>
<dbReference type="InterPro" id="IPR005828">
    <property type="entry name" value="MFS_sugar_transport-like"/>
</dbReference>
<dbReference type="Pfam" id="PF00083">
    <property type="entry name" value="Sugar_tr"/>
    <property type="match status" value="1"/>
</dbReference>
<dbReference type="Gene3D" id="1.20.1250.20">
    <property type="entry name" value="MFS general substrate transporter like domains"/>
    <property type="match status" value="1"/>
</dbReference>
<dbReference type="PRINTS" id="PR00171">
    <property type="entry name" value="SUGRTRNSPORT"/>
</dbReference>
<dbReference type="PANTHER" id="PTHR48022:SF2">
    <property type="entry name" value="PLASTIDIC GLUCOSE TRANSPORTER 4"/>
    <property type="match status" value="1"/>
</dbReference>
<dbReference type="EMBL" id="JADFAQ010000014">
    <property type="protein sequence ID" value="MBE5727891.1"/>
    <property type="molecule type" value="Genomic_DNA"/>
</dbReference>
<accession>A0A8T3UQK9</accession>
<evidence type="ECO:0000256" key="4">
    <source>
        <dbReference type="ARBA" id="ARBA00022989"/>
    </source>
</evidence>
<evidence type="ECO:0000256" key="6">
    <source>
        <dbReference type="SAM" id="Phobius"/>
    </source>
</evidence>
<feature type="transmembrane region" description="Helical" evidence="6">
    <location>
        <begin position="88"/>
        <end position="109"/>
    </location>
</feature>
<keyword evidence="3 6" id="KW-0812">Transmembrane</keyword>
<feature type="transmembrane region" description="Helical" evidence="6">
    <location>
        <begin position="237"/>
        <end position="257"/>
    </location>
</feature>
<evidence type="ECO:0000256" key="1">
    <source>
        <dbReference type="ARBA" id="ARBA00004141"/>
    </source>
</evidence>
<dbReference type="Proteomes" id="UP000763484">
    <property type="component" value="Unassembled WGS sequence"/>
</dbReference>
<feature type="transmembrane region" description="Helical" evidence="6">
    <location>
        <begin position="398"/>
        <end position="416"/>
    </location>
</feature>
<feature type="transmembrane region" description="Helical" evidence="6">
    <location>
        <begin position="373"/>
        <end position="391"/>
    </location>
</feature>
<feature type="transmembrane region" description="Helical" evidence="6">
    <location>
        <begin position="7"/>
        <end position="26"/>
    </location>
</feature>
<dbReference type="PANTHER" id="PTHR48022">
    <property type="entry name" value="PLASTIDIC GLUCOSE TRANSPORTER 4"/>
    <property type="match status" value="1"/>
</dbReference>
<dbReference type="GO" id="GO:0016020">
    <property type="term" value="C:membrane"/>
    <property type="evidence" value="ECO:0007669"/>
    <property type="project" value="UniProtKB-SubCell"/>
</dbReference>
<feature type="transmembrane region" description="Helical" evidence="6">
    <location>
        <begin position="150"/>
        <end position="169"/>
    </location>
</feature>
<evidence type="ECO:0000313" key="9">
    <source>
        <dbReference type="Proteomes" id="UP000763484"/>
    </source>
</evidence>
<feature type="transmembrane region" description="Helical" evidence="6">
    <location>
        <begin position="38"/>
        <end position="55"/>
    </location>
</feature>
<sequence length="450" mass="49832">MGYFLDGYDLSVISVFTLVLVTYKIFQYSAFTESFVTGAALLGAFVGAVVFGHYADRIGRRYLYIFDLVFFAVFAILSAFSTNIIEMIIFRFFLGWGVGADYALSPVYTTEMYPNKKRGAGYGWVWTFWSIGAASAFLIGYAIFLVNPLVSWRWALGLGAIPAVITVILRTRMPESARWRIIDKGKQMDKSVRVVAQKIGITAQDVKAILAERERQAKIAAGSSLALFKGEYGKRTAIVWTQWIVYDIAGYGIGLYSPLIAKSFGFSGAASLLLSFVWYMPFGFLGALGAVLLNDRLGRRTLQALGFFGMFLAMIFFYLASTAAAAFTLGFGITAFILDYFLGNLGPGNTMGLYAIELLPTKLRSSSMGNATGITRIVSFLSAFLFPYVTLMLGKSSFFLILLILMLFAFLFTIFFTPETKNLTLEEIAIASYKHVHGIPKLVLPSKKRQ</sequence>
<feature type="transmembrane region" description="Helical" evidence="6">
    <location>
        <begin position="269"/>
        <end position="293"/>
    </location>
</feature>
<reference evidence="8 9" key="1">
    <citation type="submission" date="2020-09" db="EMBL/GenBank/DDBJ databases">
        <title>Genomic characterization of a novel Parvarchaeota family in acid mine drainage sediments.</title>
        <authorList>
            <person name="Luo Z.-H."/>
        </authorList>
    </citation>
    <scope>NUCLEOTIDE SEQUENCE [LARGE SCALE GENOMIC DNA]</scope>
    <source>
        <strain evidence="8">TL1-5_bins.178</strain>
    </source>
</reference>